<keyword evidence="2" id="KW-1185">Reference proteome</keyword>
<feature type="region of interest" description="Disordered" evidence="1">
    <location>
        <begin position="122"/>
        <end position="200"/>
    </location>
</feature>
<sequence>MSSNDEIKEDKYLNKQQNLADYNSSSFSFDDEEEEKCANYGKSHNFVSDDVVQEDDLPGDVNVSVTQYSQQELPYTNQENNKVYASKRLSSEFDQELELLENEVENEAKSYVEKMENEEKNYATVEKAENEEIEKYEAEKKIEEEQKHSPPPQTPPPSLVISTPKENQQKVSEIPTLNNLKIEDSQTTKTPQLQTQQSTDACEQKLFEQIKSKKTVANLVAKFNAVATTSDEKSGGQNGVNAKLKQDISGASIKINELRQRFNDDK</sequence>
<dbReference type="WBParaSite" id="Minc3s00040g02320">
    <property type="protein sequence ID" value="Minc3s00040g02320"/>
    <property type="gene ID" value="Minc3s00040g02320"/>
</dbReference>
<feature type="compositionally biased region" description="Low complexity" evidence="1">
    <location>
        <begin position="187"/>
        <end position="199"/>
    </location>
</feature>
<proteinExistence type="predicted"/>
<accession>A0A914KNR5</accession>
<name>A0A914KNR5_MELIC</name>
<dbReference type="Proteomes" id="UP000887563">
    <property type="component" value="Unplaced"/>
</dbReference>
<reference evidence="3" key="1">
    <citation type="submission" date="2022-11" db="UniProtKB">
        <authorList>
            <consortium name="WormBaseParasite"/>
        </authorList>
    </citation>
    <scope>IDENTIFICATION</scope>
</reference>
<evidence type="ECO:0000313" key="2">
    <source>
        <dbReference type="Proteomes" id="UP000887563"/>
    </source>
</evidence>
<feature type="compositionally biased region" description="Basic and acidic residues" evidence="1">
    <location>
        <begin position="122"/>
        <end position="148"/>
    </location>
</feature>
<protein>
    <submittedName>
        <fullName evidence="3">Uncharacterized protein</fullName>
    </submittedName>
</protein>
<organism evidence="2 3">
    <name type="scientific">Meloidogyne incognita</name>
    <name type="common">Southern root-knot nematode worm</name>
    <name type="synonym">Oxyuris incognita</name>
    <dbReference type="NCBI Taxonomy" id="6306"/>
    <lineage>
        <taxon>Eukaryota</taxon>
        <taxon>Metazoa</taxon>
        <taxon>Ecdysozoa</taxon>
        <taxon>Nematoda</taxon>
        <taxon>Chromadorea</taxon>
        <taxon>Rhabditida</taxon>
        <taxon>Tylenchina</taxon>
        <taxon>Tylenchomorpha</taxon>
        <taxon>Tylenchoidea</taxon>
        <taxon>Meloidogynidae</taxon>
        <taxon>Meloidogyninae</taxon>
        <taxon>Meloidogyne</taxon>
        <taxon>Meloidogyne incognita group</taxon>
    </lineage>
</organism>
<evidence type="ECO:0000256" key="1">
    <source>
        <dbReference type="SAM" id="MobiDB-lite"/>
    </source>
</evidence>
<dbReference type="AlphaFoldDB" id="A0A914KNR5"/>
<evidence type="ECO:0000313" key="3">
    <source>
        <dbReference type="WBParaSite" id="Minc3s00040g02320"/>
    </source>
</evidence>
<feature type="compositionally biased region" description="Pro residues" evidence="1">
    <location>
        <begin position="149"/>
        <end position="158"/>
    </location>
</feature>
<feature type="compositionally biased region" description="Polar residues" evidence="1">
    <location>
        <begin position="160"/>
        <end position="179"/>
    </location>
</feature>